<dbReference type="Proteomes" id="UP001558632">
    <property type="component" value="Unassembled WGS sequence"/>
</dbReference>
<protein>
    <submittedName>
        <fullName evidence="2">Prephenate decarboxylase</fullName>
    </submittedName>
</protein>
<comment type="caution">
    <text evidence="2">The sequence shown here is derived from an EMBL/GenBank/DDBJ whole genome shotgun (WGS) entry which is preliminary data.</text>
</comment>
<feature type="transmembrane region" description="Helical" evidence="1">
    <location>
        <begin position="21"/>
        <end position="40"/>
    </location>
</feature>
<evidence type="ECO:0000256" key="1">
    <source>
        <dbReference type="SAM" id="Phobius"/>
    </source>
</evidence>
<reference evidence="2 3" key="1">
    <citation type="submission" date="2024-07" db="EMBL/GenBank/DDBJ databases">
        <title>Enhanced genomic and transcriptomic resources for Trichinella pseudospiralis and T. spiralis underpin the discovery of pronounced molecular differences between stages and species.</title>
        <authorList>
            <person name="Pasi K.K."/>
            <person name="La Rosa G."/>
            <person name="Gomez-Morales M.A."/>
            <person name="Tosini F."/>
            <person name="Sumanam S."/>
            <person name="Young N.D."/>
            <person name="Chang B.C."/>
            <person name="Robin G.B."/>
        </authorList>
    </citation>
    <scope>NUCLEOTIDE SEQUENCE [LARGE SCALE GENOMIC DNA]</scope>
    <source>
        <strain evidence="2">ISS534</strain>
    </source>
</reference>
<dbReference type="EMBL" id="JBEUSY010000451">
    <property type="protein sequence ID" value="KAL1232478.1"/>
    <property type="molecule type" value="Genomic_DNA"/>
</dbReference>
<evidence type="ECO:0000313" key="3">
    <source>
        <dbReference type="Proteomes" id="UP001558632"/>
    </source>
</evidence>
<accession>A0ABR3K945</accession>
<sequence>MKKGKQVYYKGIMHLLWHLRKYFVCIIPFYLLSAKPILLLQASLINHNHVALNNCSFNTISLGSSNLVRMLLSNILARLWNKKNVCTEFFSDCDTYAALAMQKYSVCFIC</sequence>
<keyword evidence="1" id="KW-0812">Transmembrane</keyword>
<organism evidence="2 3">
    <name type="scientific">Trichinella spiralis</name>
    <name type="common">Trichina worm</name>
    <dbReference type="NCBI Taxonomy" id="6334"/>
    <lineage>
        <taxon>Eukaryota</taxon>
        <taxon>Metazoa</taxon>
        <taxon>Ecdysozoa</taxon>
        <taxon>Nematoda</taxon>
        <taxon>Enoplea</taxon>
        <taxon>Dorylaimia</taxon>
        <taxon>Trichinellida</taxon>
        <taxon>Trichinellidae</taxon>
        <taxon>Trichinella</taxon>
    </lineage>
</organism>
<gene>
    <name evidence="2" type="ORF">TSPI_01780</name>
</gene>
<proteinExistence type="predicted"/>
<name>A0ABR3K945_TRISP</name>
<keyword evidence="3" id="KW-1185">Reference proteome</keyword>
<keyword evidence="1" id="KW-1133">Transmembrane helix</keyword>
<keyword evidence="1" id="KW-0472">Membrane</keyword>
<evidence type="ECO:0000313" key="2">
    <source>
        <dbReference type="EMBL" id="KAL1232478.1"/>
    </source>
</evidence>